<keyword evidence="14" id="KW-1185">Reference proteome</keyword>
<keyword evidence="7" id="KW-0406">Ion transport</keyword>
<keyword evidence="9" id="KW-0407">Ion channel</keyword>
<evidence type="ECO:0000256" key="6">
    <source>
        <dbReference type="ARBA" id="ARBA00023053"/>
    </source>
</evidence>
<evidence type="ECO:0000256" key="2">
    <source>
        <dbReference type="ARBA" id="ARBA00022475"/>
    </source>
</evidence>
<feature type="transmembrane region" description="Helical" evidence="12">
    <location>
        <begin position="110"/>
        <end position="138"/>
    </location>
</feature>
<dbReference type="EMBL" id="AEVO01000022">
    <property type="protein sequence ID" value="EFY07684.1"/>
    <property type="molecule type" value="Genomic_DNA"/>
</dbReference>
<keyword evidence="3" id="KW-0997">Cell inner membrane</keyword>
<keyword evidence="2 12" id="KW-1003">Cell membrane</keyword>
<feature type="transmembrane region" description="Helical" evidence="12">
    <location>
        <begin position="86"/>
        <end position="104"/>
    </location>
</feature>
<evidence type="ECO:0000256" key="7">
    <source>
        <dbReference type="ARBA" id="ARBA00023065"/>
    </source>
</evidence>
<keyword evidence="5 12" id="KW-1133">Transmembrane helix</keyword>
<dbReference type="GO" id="GO:0034220">
    <property type="term" value="P:monoatomic ion transmembrane transport"/>
    <property type="evidence" value="ECO:0007669"/>
    <property type="project" value="UniProtKB-KW"/>
</dbReference>
<comment type="catalytic activity">
    <reaction evidence="11">
        <text>fluoride(in) = fluoride(out)</text>
        <dbReference type="Rhea" id="RHEA:76159"/>
        <dbReference type="ChEBI" id="CHEBI:17051"/>
    </reaction>
    <physiologicalReaction direction="left-to-right" evidence="11">
        <dbReference type="Rhea" id="RHEA:76160"/>
    </physiologicalReaction>
</comment>
<dbReference type="OrthoDB" id="9806299at2"/>
<gene>
    <name evidence="13" type="ORF">HMPREF9444_00469</name>
</gene>
<comment type="subcellular location">
    <subcellularLocation>
        <location evidence="1">Cell membrane</location>
        <topology evidence="1">Multi-pass membrane protein</topology>
    </subcellularLocation>
</comment>
<evidence type="ECO:0000256" key="8">
    <source>
        <dbReference type="ARBA" id="ARBA00023136"/>
    </source>
</evidence>
<evidence type="ECO:0000256" key="4">
    <source>
        <dbReference type="ARBA" id="ARBA00022692"/>
    </source>
</evidence>
<organism evidence="13 14">
    <name type="scientific">Succinatimonas hippei (strain DSM 22608 / JCM 16073 / KCTC 15190 / YIT 12066)</name>
    <dbReference type="NCBI Taxonomy" id="762983"/>
    <lineage>
        <taxon>Bacteria</taxon>
        <taxon>Pseudomonadati</taxon>
        <taxon>Pseudomonadota</taxon>
        <taxon>Gammaproteobacteria</taxon>
        <taxon>Aeromonadales</taxon>
        <taxon>Succinivibrionaceae</taxon>
        <taxon>Succinatimonas</taxon>
    </lineage>
</organism>
<dbReference type="Pfam" id="PF02537">
    <property type="entry name" value="CRCB"/>
    <property type="match status" value="1"/>
</dbReference>
<dbReference type="GO" id="GO:0005886">
    <property type="term" value="C:plasma membrane"/>
    <property type="evidence" value="ECO:0007669"/>
    <property type="project" value="UniProtKB-SubCell"/>
</dbReference>
<comment type="similarity">
    <text evidence="10 12">Belongs to the fluoride channel Fluc/FEX (TC 1.A.43) family.</text>
</comment>
<evidence type="ECO:0000256" key="10">
    <source>
        <dbReference type="ARBA" id="ARBA00035120"/>
    </source>
</evidence>
<keyword evidence="7" id="KW-0813">Transport</keyword>
<feature type="transmembrane region" description="Helical" evidence="12">
    <location>
        <begin position="21"/>
        <end position="41"/>
    </location>
</feature>
<dbReference type="STRING" id="762983.HMPREF9444_00469"/>
<dbReference type="AlphaFoldDB" id="E8LIF7"/>
<dbReference type="Proteomes" id="UP000018458">
    <property type="component" value="Unassembled WGS sequence"/>
</dbReference>
<evidence type="ECO:0000256" key="12">
    <source>
        <dbReference type="RuleBase" id="RU004340"/>
    </source>
</evidence>
<accession>E8LIF7</accession>
<dbReference type="HOGENOM" id="CLU_1767075_0_0_6"/>
<keyword evidence="8 12" id="KW-0472">Membrane</keyword>
<evidence type="ECO:0000256" key="5">
    <source>
        <dbReference type="ARBA" id="ARBA00022989"/>
    </source>
</evidence>
<evidence type="ECO:0000256" key="1">
    <source>
        <dbReference type="ARBA" id="ARBA00004651"/>
    </source>
</evidence>
<evidence type="ECO:0000313" key="14">
    <source>
        <dbReference type="Proteomes" id="UP000018458"/>
    </source>
</evidence>
<evidence type="ECO:0000256" key="3">
    <source>
        <dbReference type="ARBA" id="ARBA00022519"/>
    </source>
</evidence>
<name>E8LIF7_SUCHY</name>
<comment type="function">
    <text evidence="12">Important for reducing fluoride concentration in the cell, thus reducing its toxicity.</text>
</comment>
<comment type="caution">
    <text evidence="13">The sequence shown here is derived from an EMBL/GenBank/DDBJ whole genome shotgun (WGS) entry which is preliminary data.</text>
</comment>
<evidence type="ECO:0000313" key="13">
    <source>
        <dbReference type="EMBL" id="EFY07684.1"/>
    </source>
</evidence>
<evidence type="ECO:0000256" key="9">
    <source>
        <dbReference type="ARBA" id="ARBA00023303"/>
    </source>
</evidence>
<evidence type="ECO:0000256" key="11">
    <source>
        <dbReference type="ARBA" id="ARBA00035585"/>
    </source>
</evidence>
<dbReference type="RefSeq" id="WP_009142690.1">
    <property type="nucleotide sequence ID" value="NZ_GL830960.1"/>
</dbReference>
<feature type="transmembrane region" description="Helical" evidence="12">
    <location>
        <begin position="53"/>
        <end position="74"/>
    </location>
</feature>
<keyword evidence="6" id="KW-0915">Sodium</keyword>
<dbReference type="InterPro" id="IPR003691">
    <property type="entry name" value="FluC"/>
</dbReference>
<sequence length="147" mass="16507">MEYLFRKQVVTVRRKIRKLEHSDWFLTFVGGGIGAALRFYLESISFSVANLSLANILGCFFMGILIGLSVFKLMDNNWYKPLLQTGFLGGFTSFSALMAIASFGDGIFYSIGWAFALVLSGCGHFICGFILVFLFVHFKHGQKFSKK</sequence>
<proteinExistence type="inferred from homology"/>
<protein>
    <recommendedName>
        <fullName evidence="12">Fluoride-specific ion channel</fullName>
    </recommendedName>
</protein>
<reference evidence="13 14" key="1">
    <citation type="submission" date="2011-01" db="EMBL/GenBank/DDBJ databases">
        <authorList>
            <person name="Weinstock G."/>
            <person name="Sodergren E."/>
            <person name="Clifton S."/>
            <person name="Fulton L."/>
            <person name="Fulton B."/>
            <person name="Courtney L."/>
            <person name="Fronick C."/>
            <person name="Harrison M."/>
            <person name="Strong C."/>
            <person name="Farmer C."/>
            <person name="Delahaunty K."/>
            <person name="Markovic C."/>
            <person name="Hall O."/>
            <person name="Minx P."/>
            <person name="Tomlinson C."/>
            <person name="Mitreva M."/>
            <person name="Hou S."/>
            <person name="Chen J."/>
            <person name="Wollam A."/>
            <person name="Pepin K.H."/>
            <person name="Johnson M."/>
            <person name="Bhonagiri V."/>
            <person name="Zhang X."/>
            <person name="Suruliraj S."/>
            <person name="Warren W."/>
            <person name="Chinwalla A."/>
            <person name="Mardis E.R."/>
            <person name="Wilson R.K."/>
        </authorList>
    </citation>
    <scope>NUCLEOTIDE SEQUENCE [LARGE SCALE GENOMIC DNA]</scope>
    <source>
        <strain evidence="14">DSM 22608 / JCM 16073 / KCTC 15190 / YIT 12066</strain>
    </source>
</reference>
<keyword evidence="4 12" id="KW-0812">Transmembrane</keyword>